<organism evidence="2 3">
    <name type="scientific">Mycena rosella</name>
    <name type="common">Pink bonnet</name>
    <name type="synonym">Agaricus rosellus</name>
    <dbReference type="NCBI Taxonomy" id="1033263"/>
    <lineage>
        <taxon>Eukaryota</taxon>
        <taxon>Fungi</taxon>
        <taxon>Dikarya</taxon>
        <taxon>Basidiomycota</taxon>
        <taxon>Agaricomycotina</taxon>
        <taxon>Agaricomycetes</taxon>
        <taxon>Agaricomycetidae</taxon>
        <taxon>Agaricales</taxon>
        <taxon>Marasmiineae</taxon>
        <taxon>Mycenaceae</taxon>
        <taxon>Mycena</taxon>
    </lineage>
</organism>
<evidence type="ECO:0000313" key="3">
    <source>
        <dbReference type="Proteomes" id="UP001221757"/>
    </source>
</evidence>
<dbReference type="Proteomes" id="UP001221757">
    <property type="component" value="Unassembled WGS sequence"/>
</dbReference>
<comment type="caution">
    <text evidence="2">The sequence shown here is derived from an EMBL/GenBank/DDBJ whole genome shotgun (WGS) entry which is preliminary data.</text>
</comment>
<dbReference type="AlphaFoldDB" id="A0AAD7CNN1"/>
<evidence type="ECO:0000256" key="1">
    <source>
        <dbReference type="SAM" id="MobiDB-lite"/>
    </source>
</evidence>
<feature type="compositionally biased region" description="Basic and acidic residues" evidence="1">
    <location>
        <begin position="414"/>
        <end position="443"/>
    </location>
</feature>
<gene>
    <name evidence="2" type="ORF">B0H17DRAFT_1146880</name>
</gene>
<protein>
    <submittedName>
        <fullName evidence="2">Uncharacterized protein</fullName>
    </submittedName>
</protein>
<name>A0AAD7CNN1_MYCRO</name>
<reference evidence="2" key="1">
    <citation type="submission" date="2023-03" db="EMBL/GenBank/DDBJ databases">
        <title>Massive genome expansion in bonnet fungi (Mycena s.s.) driven by repeated elements and novel gene families across ecological guilds.</title>
        <authorList>
            <consortium name="Lawrence Berkeley National Laboratory"/>
            <person name="Harder C.B."/>
            <person name="Miyauchi S."/>
            <person name="Viragh M."/>
            <person name="Kuo A."/>
            <person name="Thoen E."/>
            <person name="Andreopoulos B."/>
            <person name="Lu D."/>
            <person name="Skrede I."/>
            <person name="Drula E."/>
            <person name="Henrissat B."/>
            <person name="Morin E."/>
            <person name="Kohler A."/>
            <person name="Barry K."/>
            <person name="LaButti K."/>
            <person name="Morin E."/>
            <person name="Salamov A."/>
            <person name="Lipzen A."/>
            <person name="Mereny Z."/>
            <person name="Hegedus B."/>
            <person name="Baldrian P."/>
            <person name="Stursova M."/>
            <person name="Weitz H."/>
            <person name="Taylor A."/>
            <person name="Grigoriev I.V."/>
            <person name="Nagy L.G."/>
            <person name="Martin F."/>
            <person name="Kauserud H."/>
        </authorList>
    </citation>
    <scope>NUCLEOTIDE SEQUENCE</scope>
    <source>
        <strain evidence="2">CBHHK067</strain>
    </source>
</reference>
<proteinExistence type="predicted"/>
<accession>A0AAD7CNN1</accession>
<dbReference type="EMBL" id="JARKIE010000326">
    <property type="protein sequence ID" value="KAJ7654209.1"/>
    <property type="molecule type" value="Genomic_DNA"/>
</dbReference>
<feature type="region of interest" description="Disordered" evidence="1">
    <location>
        <begin position="414"/>
        <end position="485"/>
    </location>
</feature>
<evidence type="ECO:0000313" key="2">
    <source>
        <dbReference type="EMBL" id="KAJ7654209.1"/>
    </source>
</evidence>
<keyword evidence="3" id="KW-1185">Reference proteome</keyword>
<sequence>MPSSDTSILSGLSYFEEPRPALLPPSPLSGSSGSPPRGFTFARIPPLNDLLVVLTGVDGQPQLPRVSNSPLHVDNIRVLKIVEQCPMIVPQCTNCAEMAQCCTFIEAGRACATCITLGVPDCSRADSYAFVDFLRIQRDTHLRLEAQNLAVLVKDNHLAPSLFARKFERVEKWFYSGAQGAITQFQINSSATHNLAIDAFCSLTSSSTDPSMLLRVLALGTKSFSSLSWMYVLFRNELGFRRVLNLIVLEGRRCSDFLGSQYVSFVHVCSATALYWHRRWCLKWTTYFAHCSCPAISMPSPVPSSLSKSDETSVLKHFKVLRATKYKDPVDQDSFLIDSSKTLVTALFPANFLWLIATSFPQLQLRPFISSFAMSPELADARLGTPFSNAFVAIQDFAGKIICKRHTFRKRKRINAERAQKAEQAAARDERTAAWEHAAKAVDKVPTSPCEDTVSIPSSDDESGPEAPKCKRSPPRPIKTGSASP</sequence>